<organism evidence="1 2">
    <name type="scientific">Helicobacter magdeburgensis</name>
    <dbReference type="NCBI Taxonomy" id="471858"/>
    <lineage>
        <taxon>Bacteria</taxon>
        <taxon>Pseudomonadati</taxon>
        <taxon>Campylobacterota</taxon>
        <taxon>Epsilonproteobacteria</taxon>
        <taxon>Campylobacterales</taxon>
        <taxon>Helicobacteraceae</taxon>
        <taxon>Helicobacter</taxon>
    </lineage>
</organism>
<dbReference type="InterPro" id="IPR034154">
    <property type="entry name" value="TOPRIM_DnaG/twinkle"/>
</dbReference>
<dbReference type="InterPro" id="IPR036977">
    <property type="entry name" value="DNA_primase_Znf_CHC2"/>
</dbReference>
<dbReference type="AlphaFoldDB" id="A0A4U8T2J0"/>
<comment type="caution">
    <text evidence="1">The sequence shown here is derived from an EMBL/GenBank/DDBJ whole genome shotgun (WGS) entry which is preliminary data.</text>
</comment>
<protein>
    <recommendedName>
        <fullName evidence="3">Toprim domain-containing protein</fullName>
    </recommendedName>
</protein>
<reference evidence="1 2" key="1">
    <citation type="journal article" date="2014" name="Genome Announc.">
        <title>Draft genome sequences of eight enterohepatic helicobacter species isolated from both laboratory and wild rodents.</title>
        <authorList>
            <person name="Sheh A."/>
            <person name="Shen Z."/>
            <person name="Fox J.G."/>
        </authorList>
    </citation>
    <scope>NUCLEOTIDE SEQUENCE [LARGE SCALE GENOMIC DNA]</scope>
    <source>
        <strain evidence="1 2">MIT 96-1001</strain>
    </source>
</reference>
<evidence type="ECO:0008006" key="3">
    <source>
        <dbReference type="Google" id="ProtNLM"/>
    </source>
</evidence>
<dbReference type="Gene3D" id="3.90.580.10">
    <property type="entry name" value="Zinc finger, CHC2-type domain"/>
    <property type="match status" value="1"/>
</dbReference>
<evidence type="ECO:0000313" key="2">
    <source>
        <dbReference type="Proteomes" id="UP000029921"/>
    </source>
</evidence>
<accession>A0A4U8T2J0</accession>
<dbReference type="EMBL" id="JRPE02000002">
    <property type="protein sequence ID" value="TLD93468.1"/>
    <property type="molecule type" value="Genomic_DNA"/>
</dbReference>
<sequence>MESTRESAASALMSLGYKISRSWHFAIRDERTPSAFINQNGHIHDFGSDWHGDFPSFLQEFHGFHNIGDAIREAQRLLGMEIPFDFADFDKSEQKKKEGFIDEKWLEQYRSNRKTHFEAYSKLLRALLPSVKSGERRREIALRYDIGYQPAGNFKGKPFPERLIMPIRDEAGRTVTLWKYNPTLAKHERLRYTRGRKRSAFNLSDLLKYREAPQEPIFIVEGEKDVINAVAHGIRAITPGSATSLFDASQLSMFKDLRLMVVGDYDEAGKNFNAAIKKQLKAHAKVVSVLDWEKFLESKGRADLLKKGFDLSDWLEKRN</sequence>
<dbReference type="RefSeq" id="WP_034586903.1">
    <property type="nucleotide sequence ID" value="NZ_JRPE02000002.1"/>
</dbReference>
<dbReference type="SUPFAM" id="SSF57783">
    <property type="entry name" value="Zinc beta-ribbon"/>
    <property type="match status" value="1"/>
</dbReference>
<dbReference type="CDD" id="cd01029">
    <property type="entry name" value="TOPRIM_primases"/>
    <property type="match status" value="1"/>
</dbReference>
<dbReference type="GO" id="GO:0003677">
    <property type="term" value="F:DNA binding"/>
    <property type="evidence" value="ECO:0007669"/>
    <property type="project" value="InterPro"/>
</dbReference>
<keyword evidence="2" id="KW-1185">Reference proteome</keyword>
<dbReference type="GO" id="GO:0008270">
    <property type="term" value="F:zinc ion binding"/>
    <property type="evidence" value="ECO:0007669"/>
    <property type="project" value="InterPro"/>
</dbReference>
<name>A0A4U8T2J0_9HELI</name>
<gene>
    <name evidence="1" type="ORF">LS74_001705</name>
</gene>
<dbReference type="SUPFAM" id="SSF56731">
    <property type="entry name" value="DNA primase core"/>
    <property type="match status" value="1"/>
</dbReference>
<evidence type="ECO:0000313" key="1">
    <source>
        <dbReference type="EMBL" id="TLD93468.1"/>
    </source>
</evidence>
<dbReference type="Proteomes" id="UP000029921">
    <property type="component" value="Unassembled WGS sequence"/>
</dbReference>
<dbReference type="Gene3D" id="3.40.1360.10">
    <property type="match status" value="1"/>
</dbReference>
<dbReference type="GO" id="GO:0006260">
    <property type="term" value="P:DNA replication"/>
    <property type="evidence" value="ECO:0007669"/>
    <property type="project" value="InterPro"/>
</dbReference>
<proteinExistence type="predicted"/>